<proteinExistence type="predicted"/>
<name>A0A8J7WNS6_9ACTN</name>
<sequence length="72" mass="7808">MVRACFGATRTLTATRNGPTWNVPGAAAVRSGGRGLVEIVLRDTKLRKSHDEIIAIVSLCRKKSQDGEMARL</sequence>
<dbReference type="AlphaFoldDB" id="A0A8J7WNS6"/>
<keyword evidence="2" id="KW-1185">Reference proteome</keyword>
<protein>
    <submittedName>
        <fullName evidence="1">Uncharacterized protein</fullName>
    </submittedName>
</protein>
<reference evidence="1" key="1">
    <citation type="submission" date="2021-04" db="EMBL/GenBank/DDBJ databases">
        <title>Genome based classification of Actinospica acidithermotolerans sp. nov., an actinobacterium isolated from an Indonesian hot spring.</title>
        <authorList>
            <person name="Kusuma A.B."/>
            <person name="Putra K.E."/>
            <person name="Nafisah S."/>
            <person name="Loh J."/>
            <person name="Nouioui I."/>
            <person name="Goodfellow M."/>
        </authorList>
    </citation>
    <scope>NUCLEOTIDE SEQUENCE</scope>
    <source>
        <strain evidence="1">DSM 45618</strain>
    </source>
</reference>
<accession>A0A8J7WNS6</accession>
<evidence type="ECO:0000313" key="2">
    <source>
        <dbReference type="Proteomes" id="UP000677913"/>
    </source>
</evidence>
<comment type="caution">
    <text evidence="1">The sequence shown here is derived from an EMBL/GenBank/DDBJ whole genome shotgun (WGS) entry which is preliminary data.</text>
</comment>
<evidence type="ECO:0000313" key="1">
    <source>
        <dbReference type="EMBL" id="MBS2965786.1"/>
    </source>
</evidence>
<dbReference type="EMBL" id="JAGSXH010000101">
    <property type="protein sequence ID" value="MBS2965786.1"/>
    <property type="molecule type" value="Genomic_DNA"/>
</dbReference>
<organism evidence="1 2">
    <name type="scientific">Actinocrinis puniceicyclus</name>
    <dbReference type="NCBI Taxonomy" id="977794"/>
    <lineage>
        <taxon>Bacteria</taxon>
        <taxon>Bacillati</taxon>
        <taxon>Actinomycetota</taxon>
        <taxon>Actinomycetes</taxon>
        <taxon>Catenulisporales</taxon>
        <taxon>Actinospicaceae</taxon>
        <taxon>Actinocrinis</taxon>
    </lineage>
</organism>
<gene>
    <name evidence="1" type="ORF">KGA66_22225</name>
</gene>
<dbReference type="RefSeq" id="WP_211470206.1">
    <property type="nucleotide sequence ID" value="NZ_JAGSXH010000101.1"/>
</dbReference>
<dbReference type="Proteomes" id="UP000677913">
    <property type="component" value="Unassembled WGS sequence"/>
</dbReference>